<keyword evidence="13" id="KW-0464">Manganese</keyword>
<dbReference type="InterPro" id="IPR012337">
    <property type="entry name" value="RNaseH-like_sf"/>
</dbReference>
<dbReference type="SMART" id="SM00479">
    <property type="entry name" value="EXOIII"/>
    <property type="match status" value="1"/>
</dbReference>
<dbReference type="InterPro" id="IPR006054">
    <property type="entry name" value="DnaQ"/>
</dbReference>
<dbReference type="GO" id="GO:0046872">
    <property type="term" value="F:metal ion binding"/>
    <property type="evidence" value="ECO:0007669"/>
    <property type="project" value="UniProtKB-KW"/>
</dbReference>
<keyword evidence="5" id="KW-0548">Nucleotidyltransferase</keyword>
<dbReference type="Pfam" id="PF00929">
    <property type="entry name" value="RNase_T"/>
    <property type="match status" value="1"/>
</dbReference>
<proteinExistence type="predicted"/>
<evidence type="ECO:0000256" key="3">
    <source>
        <dbReference type="ARBA" id="ARBA00020352"/>
    </source>
</evidence>
<keyword evidence="8" id="KW-0479">Metal-binding</keyword>
<dbReference type="GO" id="GO:0003887">
    <property type="term" value="F:DNA-directed DNA polymerase activity"/>
    <property type="evidence" value="ECO:0007669"/>
    <property type="project" value="UniProtKB-KW"/>
</dbReference>
<comment type="cofactor">
    <cofactor evidence="1">
        <name>Mn(2+)</name>
        <dbReference type="ChEBI" id="CHEBI:29035"/>
    </cofactor>
</comment>
<dbReference type="GO" id="GO:0005829">
    <property type="term" value="C:cytosol"/>
    <property type="evidence" value="ECO:0007669"/>
    <property type="project" value="TreeGrafter"/>
</dbReference>
<dbReference type="InterPro" id="IPR013520">
    <property type="entry name" value="Ribonucl_H"/>
</dbReference>
<dbReference type="PANTHER" id="PTHR30231">
    <property type="entry name" value="DNA POLYMERASE III SUBUNIT EPSILON"/>
    <property type="match status" value="1"/>
</dbReference>
<evidence type="ECO:0000256" key="5">
    <source>
        <dbReference type="ARBA" id="ARBA00022695"/>
    </source>
</evidence>
<accession>A0A382KSN4</accession>
<evidence type="ECO:0000256" key="11">
    <source>
        <dbReference type="ARBA" id="ARBA00022842"/>
    </source>
</evidence>
<dbReference type="FunFam" id="3.30.420.10:FF:000012">
    <property type="entry name" value="DNA polymerase III subunit epsilon"/>
    <property type="match status" value="1"/>
</dbReference>
<reference evidence="15" key="1">
    <citation type="submission" date="2018-05" db="EMBL/GenBank/DDBJ databases">
        <authorList>
            <person name="Lanie J.A."/>
            <person name="Ng W.-L."/>
            <person name="Kazmierczak K.M."/>
            <person name="Andrzejewski T.M."/>
            <person name="Davidsen T.M."/>
            <person name="Wayne K.J."/>
            <person name="Tettelin H."/>
            <person name="Glass J.I."/>
            <person name="Rusch D."/>
            <person name="Podicherti R."/>
            <person name="Tsui H.-C.T."/>
            <person name="Winkler M.E."/>
        </authorList>
    </citation>
    <scope>NUCLEOTIDE SEQUENCE</scope>
</reference>
<feature type="domain" description="Exonuclease" evidence="14">
    <location>
        <begin position="2"/>
        <end position="175"/>
    </location>
</feature>
<evidence type="ECO:0000256" key="8">
    <source>
        <dbReference type="ARBA" id="ARBA00022723"/>
    </source>
</evidence>
<keyword evidence="7" id="KW-0540">Nuclease</keyword>
<evidence type="ECO:0000256" key="12">
    <source>
        <dbReference type="ARBA" id="ARBA00022932"/>
    </source>
</evidence>
<evidence type="ECO:0000313" key="15">
    <source>
        <dbReference type="EMBL" id="SVC25671.1"/>
    </source>
</evidence>
<evidence type="ECO:0000256" key="9">
    <source>
        <dbReference type="ARBA" id="ARBA00022801"/>
    </source>
</evidence>
<dbReference type="GO" id="GO:0045004">
    <property type="term" value="P:DNA replication proofreading"/>
    <property type="evidence" value="ECO:0007669"/>
    <property type="project" value="TreeGrafter"/>
</dbReference>
<dbReference type="AlphaFoldDB" id="A0A382KSN4"/>
<keyword evidence="6" id="KW-0235">DNA replication</keyword>
<dbReference type="NCBIfam" id="TIGR00573">
    <property type="entry name" value="dnaq"/>
    <property type="match status" value="1"/>
</dbReference>
<dbReference type="PANTHER" id="PTHR30231:SF41">
    <property type="entry name" value="DNA POLYMERASE III SUBUNIT EPSILON"/>
    <property type="match status" value="1"/>
</dbReference>
<keyword evidence="4" id="KW-0808">Transferase</keyword>
<evidence type="ECO:0000256" key="1">
    <source>
        <dbReference type="ARBA" id="ARBA00001936"/>
    </source>
</evidence>
<dbReference type="NCBIfam" id="NF004316">
    <property type="entry name" value="PRK05711.1"/>
    <property type="match status" value="1"/>
</dbReference>
<keyword evidence="10" id="KW-0269">Exonuclease</keyword>
<evidence type="ECO:0000256" key="6">
    <source>
        <dbReference type="ARBA" id="ARBA00022705"/>
    </source>
</evidence>
<name>A0A382KSN4_9ZZZZ</name>
<gene>
    <name evidence="15" type="ORF">METZ01_LOCUS278525</name>
</gene>
<keyword evidence="9" id="KW-0378">Hydrolase</keyword>
<dbReference type="Gene3D" id="3.30.420.10">
    <property type="entry name" value="Ribonuclease H-like superfamily/Ribonuclease H"/>
    <property type="match status" value="1"/>
</dbReference>
<evidence type="ECO:0000256" key="2">
    <source>
        <dbReference type="ARBA" id="ARBA00001946"/>
    </source>
</evidence>
<evidence type="ECO:0000256" key="13">
    <source>
        <dbReference type="ARBA" id="ARBA00023211"/>
    </source>
</evidence>
<sequence length="236" mass="26263">MRQIVLDTETTGLSVSQGHRIIEIGCLEIVNRHLTGKEYHCFLDPERDIDEGAERVHGISRSDLDGQPRFRDIADELLKFIKGSELVIHNADFDIGFLDYELQLMEHLKPSISDHALILDTLALARELNPGQRNSLDALCKRYSVDASRREVHGALIDAELLARVYLAMSGGQAALLLDDETSDSHAGIEDVSPRPVRDDLNLLVVSASDTEVAEHEALLDKIEESGPCIYRKVVD</sequence>
<keyword evidence="11" id="KW-0460">Magnesium</keyword>
<evidence type="ECO:0000259" key="14">
    <source>
        <dbReference type="SMART" id="SM00479"/>
    </source>
</evidence>
<organism evidence="15">
    <name type="scientific">marine metagenome</name>
    <dbReference type="NCBI Taxonomy" id="408172"/>
    <lineage>
        <taxon>unclassified sequences</taxon>
        <taxon>metagenomes</taxon>
        <taxon>ecological metagenomes</taxon>
    </lineage>
</organism>
<dbReference type="GO" id="GO:0008408">
    <property type="term" value="F:3'-5' exonuclease activity"/>
    <property type="evidence" value="ECO:0007669"/>
    <property type="project" value="TreeGrafter"/>
</dbReference>
<protein>
    <recommendedName>
        <fullName evidence="3">DNA polymerase III subunit epsilon</fullName>
    </recommendedName>
</protein>
<dbReference type="InterPro" id="IPR006309">
    <property type="entry name" value="DnaQ_proteo"/>
</dbReference>
<evidence type="ECO:0000256" key="4">
    <source>
        <dbReference type="ARBA" id="ARBA00022679"/>
    </source>
</evidence>
<dbReference type="CDD" id="cd06131">
    <property type="entry name" value="DNA_pol_III_epsilon_Ecoli_like"/>
    <property type="match status" value="1"/>
</dbReference>
<dbReference type="NCBIfam" id="TIGR01406">
    <property type="entry name" value="dnaQ_proteo"/>
    <property type="match status" value="1"/>
</dbReference>
<dbReference type="EMBL" id="UINC01081629">
    <property type="protein sequence ID" value="SVC25671.1"/>
    <property type="molecule type" value="Genomic_DNA"/>
</dbReference>
<comment type="cofactor">
    <cofactor evidence="2">
        <name>Mg(2+)</name>
        <dbReference type="ChEBI" id="CHEBI:18420"/>
    </cofactor>
</comment>
<dbReference type="SUPFAM" id="SSF53098">
    <property type="entry name" value="Ribonuclease H-like"/>
    <property type="match status" value="1"/>
</dbReference>
<evidence type="ECO:0000256" key="10">
    <source>
        <dbReference type="ARBA" id="ARBA00022839"/>
    </source>
</evidence>
<evidence type="ECO:0000256" key="7">
    <source>
        <dbReference type="ARBA" id="ARBA00022722"/>
    </source>
</evidence>
<keyword evidence="12" id="KW-0239">DNA-directed DNA polymerase</keyword>
<dbReference type="GO" id="GO:0003677">
    <property type="term" value="F:DNA binding"/>
    <property type="evidence" value="ECO:0007669"/>
    <property type="project" value="InterPro"/>
</dbReference>
<dbReference type="InterPro" id="IPR036397">
    <property type="entry name" value="RNaseH_sf"/>
</dbReference>